<dbReference type="InterPro" id="IPR013780">
    <property type="entry name" value="Glyco_hydro_b"/>
</dbReference>
<dbReference type="InterPro" id="IPR039743">
    <property type="entry name" value="6GAL/EXGAL"/>
</dbReference>
<dbReference type="InterPro" id="IPR017853">
    <property type="entry name" value="GH"/>
</dbReference>
<dbReference type="SUPFAM" id="SSF51445">
    <property type="entry name" value="(Trans)glycosidases"/>
    <property type="match status" value="1"/>
</dbReference>
<keyword evidence="3" id="KW-0378">Hydrolase</keyword>
<dbReference type="AlphaFoldDB" id="A0A2S5ABS9"/>
<evidence type="ECO:0000256" key="1">
    <source>
        <dbReference type="SAM" id="SignalP"/>
    </source>
</evidence>
<dbReference type="PROSITE" id="PS51257">
    <property type="entry name" value="PROKAR_LIPOPROTEIN"/>
    <property type="match status" value="1"/>
</dbReference>
<evidence type="ECO:0000313" key="3">
    <source>
        <dbReference type="EMBL" id="POY40015.1"/>
    </source>
</evidence>
<feature type="chain" id="PRO_5015691482" evidence="1">
    <location>
        <begin position="25"/>
        <end position="547"/>
    </location>
</feature>
<dbReference type="PANTHER" id="PTHR42767:SF1">
    <property type="entry name" value="ENDO-BETA-1,6-GALACTANASE-LIKE DOMAIN-CONTAINING PROTEIN"/>
    <property type="match status" value="1"/>
</dbReference>
<feature type="domain" description="Endo-beta-1,6-galactanase-like" evidence="2">
    <location>
        <begin position="45"/>
        <end position="410"/>
    </location>
</feature>
<gene>
    <name evidence="3" type="ORF">C3L50_09350</name>
</gene>
<keyword evidence="4" id="KW-1185">Reference proteome</keyword>
<organism evidence="3 4">
    <name type="scientific">Flavobacterium alvei</name>
    <dbReference type="NCBI Taxonomy" id="2080416"/>
    <lineage>
        <taxon>Bacteria</taxon>
        <taxon>Pseudomonadati</taxon>
        <taxon>Bacteroidota</taxon>
        <taxon>Flavobacteriia</taxon>
        <taxon>Flavobacteriales</taxon>
        <taxon>Flavobacteriaceae</taxon>
        <taxon>Flavobacterium</taxon>
    </lineage>
</organism>
<proteinExistence type="predicted"/>
<dbReference type="EMBL" id="PQVG01000004">
    <property type="protein sequence ID" value="POY40015.1"/>
    <property type="molecule type" value="Genomic_DNA"/>
</dbReference>
<dbReference type="Pfam" id="PF14587">
    <property type="entry name" value="Glyco_hydr_30_2"/>
    <property type="match status" value="1"/>
</dbReference>
<dbReference type="Proteomes" id="UP000237310">
    <property type="component" value="Unassembled WGS sequence"/>
</dbReference>
<sequence>MINIKNYKVSLLFAGLLLINSSLTSCSSSDNTDNTQPPTTTTRDLNVNLDLKLQTMESFGASDAWQCNFIGKNWPLDKKNQIADLLFSKDVDASGNPKGIGLSLWRFNLGAGSSEQGNASDIGDEWRRTECFTTDGISYDMNKQAGQVWFMKAAKARGVEKLLAFTNSAPVYLTNNGKAYASIKEFYNLKDGKMPELADFWLNSIDKLKTVHGLTIDYVSPFNEPQYEWNGTSQEGSPATNANIYSFVNALSPKLLAKGLNSQIVVGEGGAFEPLYKTVSGTESRSNQIDYFFGTNSTKNIGGLSNVKKTISAHSYWQAWPLSSLVSSRQSAASKIQTVPGLNLWASEYCILESPGTAELPGGAGSGRDLGMQTALWVARIVSSDIAIGGVSSWQWWTAVSRGDYKDGLIHVDDGASNGAGGADYCKNDGYVRESKILWALGNFSFFVKPGMARVQIPNIDNSTATTDVMLTAYKDETNKKLVIVAVNFSKTARTYKLNLSGGTLTNNKLTPYTTSDALSLKKGTDVDPANFEIGARSVVTYVGTYK</sequence>
<name>A0A2S5ABS9_9FLAO</name>
<evidence type="ECO:0000313" key="4">
    <source>
        <dbReference type="Proteomes" id="UP000237310"/>
    </source>
</evidence>
<reference evidence="3 4" key="1">
    <citation type="submission" date="2018-01" db="EMBL/GenBank/DDBJ databases">
        <authorList>
            <person name="Gaut B.S."/>
            <person name="Morton B.R."/>
            <person name="Clegg M.T."/>
            <person name="Duvall M.R."/>
        </authorList>
    </citation>
    <scope>NUCLEOTIDE SEQUENCE [LARGE SCALE GENOMIC DNA]</scope>
    <source>
        <strain evidence="3 4">HR-AY</strain>
    </source>
</reference>
<dbReference type="SUPFAM" id="SSF51011">
    <property type="entry name" value="Glycosyl hydrolase domain"/>
    <property type="match status" value="1"/>
</dbReference>
<comment type="caution">
    <text evidence="3">The sequence shown here is derived from an EMBL/GenBank/DDBJ whole genome shotgun (WGS) entry which is preliminary data.</text>
</comment>
<protein>
    <submittedName>
        <fullName evidence="3">Glycosyl hydrolase</fullName>
    </submittedName>
</protein>
<evidence type="ECO:0000259" key="2">
    <source>
        <dbReference type="Pfam" id="PF14587"/>
    </source>
</evidence>
<dbReference type="Gene3D" id="2.60.40.1180">
    <property type="entry name" value="Golgi alpha-mannosidase II"/>
    <property type="match status" value="1"/>
</dbReference>
<feature type="signal peptide" evidence="1">
    <location>
        <begin position="1"/>
        <end position="24"/>
    </location>
</feature>
<accession>A0A2S5ABS9</accession>
<dbReference type="PANTHER" id="PTHR42767">
    <property type="entry name" value="ENDO-BETA-1,6-GALACTANASE"/>
    <property type="match status" value="1"/>
</dbReference>
<keyword evidence="1" id="KW-0732">Signal</keyword>
<dbReference type="Gene3D" id="3.20.20.80">
    <property type="entry name" value="Glycosidases"/>
    <property type="match status" value="1"/>
</dbReference>
<dbReference type="InterPro" id="IPR039514">
    <property type="entry name" value="6GAL-like"/>
</dbReference>
<dbReference type="GO" id="GO:0004553">
    <property type="term" value="F:hydrolase activity, hydrolyzing O-glycosyl compounds"/>
    <property type="evidence" value="ECO:0007669"/>
    <property type="project" value="InterPro"/>
</dbReference>
<dbReference type="OrthoDB" id="9806701at2"/>
<dbReference type="RefSeq" id="WP_103805903.1">
    <property type="nucleotide sequence ID" value="NZ_PQVG01000004.1"/>
</dbReference>